<dbReference type="AlphaFoldDB" id="A0AAV7NZ11"/>
<gene>
    <name evidence="2" type="ORF">NDU88_008009</name>
</gene>
<sequence>MILWEPLQWAKQPKRVTTSPCSEGPKGPLCTYPGGTLEWAGAWNANPDIRLGIIQKETRTVKVARSERIGTEMEGEGEEDERANRVVSESPEPAAERSNDESKPGPACRDAEAIEDPAPLTGNAETPSHIPGGTWLLPKKENTVGERKESRDMDTKNKTKQ</sequence>
<evidence type="ECO:0000313" key="2">
    <source>
        <dbReference type="EMBL" id="KAJ1119824.1"/>
    </source>
</evidence>
<comment type="caution">
    <text evidence="2">The sequence shown here is derived from an EMBL/GenBank/DDBJ whole genome shotgun (WGS) entry which is preliminary data.</text>
</comment>
<feature type="compositionally biased region" description="Basic and acidic residues" evidence="1">
    <location>
        <begin position="138"/>
        <end position="161"/>
    </location>
</feature>
<dbReference type="Proteomes" id="UP001066276">
    <property type="component" value="Chromosome 8"/>
</dbReference>
<name>A0AAV7NZ11_PLEWA</name>
<dbReference type="EMBL" id="JANPWB010000012">
    <property type="protein sequence ID" value="KAJ1119824.1"/>
    <property type="molecule type" value="Genomic_DNA"/>
</dbReference>
<feature type="compositionally biased region" description="Basic and acidic residues" evidence="1">
    <location>
        <begin position="62"/>
        <end position="71"/>
    </location>
</feature>
<feature type="compositionally biased region" description="Basic and acidic residues" evidence="1">
    <location>
        <begin position="94"/>
        <end position="103"/>
    </location>
</feature>
<keyword evidence="3" id="KW-1185">Reference proteome</keyword>
<reference evidence="2" key="1">
    <citation type="journal article" date="2022" name="bioRxiv">
        <title>Sequencing and chromosome-scale assembly of the giantPleurodeles waltlgenome.</title>
        <authorList>
            <person name="Brown T."/>
            <person name="Elewa A."/>
            <person name="Iarovenko S."/>
            <person name="Subramanian E."/>
            <person name="Araus A.J."/>
            <person name="Petzold A."/>
            <person name="Susuki M."/>
            <person name="Suzuki K.-i.T."/>
            <person name="Hayashi T."/>
            <person name="Toyoda A."/>
            <person name="Oliveira C."/>
            <person name="Osipova E."/>
            <person name="Leigh N.D."/>
            <person name="Simon A."/>
            <person name="Yun M.H."/>
        </authorList>
    </citation>
    <scope>NUCLEOTIDE SEQUENCE</scope>
    <source>
        <strain evidence="2">20211129_DDA</strain>
        <tissue evidence="2">Liver</tissue>
    </source>
</reference>
<feature type="region of interest" description="Disordered" evidence="1">
    <location>
        <begin position="62"/>
        <end position="161"/>
    </location>
</feature>
<proteinExistence type="predicted"/>
<protein>
    <submittedName>
        <fullName evidence="2">Uncharacterized protein</fullName>
    </submittedName>
</protein>
<evidence type="ECO:0000313" key="3">
    <source>
        <dbReference type="Proteomes" id="UP001066276"/>
    </source>
</evidence>
<accession>A0AAV7NZ11</accession>
<evidence type="ECO:0000256" key="1">
    <source>
        <dbReference type="SAM" id="MobiDB-lite"/>
    </source>
</evidence>
<organism evidence="2 3">
    <name type="scientific">Pleurodeles waltl</name>
    <name type="common">Iberian ribbed newt</name>
    <dbReference type="NCBI Taxonomy" id="8319"/>
    <lineage>
        <taxon>Eukaryota</taxon>
        <taxon>Metazoa</taxon>
        <taxon>Chordata</taxon>
        <taxon>Craniata</taxon>
        <taxon>Vertebrata</taxon>
        <taxon>Euteleostomi</taxon>
        <taxon>Amphibia</taxon>
        <taxon>Batrachia</taxon>
        <taxon>Caudata</taxon>
        <taxon>Salamandroidea</taxon>
        <taxon>Salamandridae</taxon>
        <taxon>Pleurodelinae</taxon>
        <taxon>Pleurodeles</taxon>
    </lineage>
</organism>